<feature type="coiled-coil region" evidence="1">
    <location>
        <begin position="242"/>
        <end position="298"/>
    </location>
</feature>
<name>A0A0A9YHW3_LYGHE</name>
<dbReference type="AlphaFoldDB" id="A0A0A9YHW3"/>
<dbReference type="SUPFAM" id="SSF52540">
    <property type="entry name" value="P-loop containing nucleoside triphosphate hydrolases"/>
    <property type="match status" value="1"/>
</dbReference>
<evidence type="ECO:0000313" key="3">
    <source>
        <dbReference type="EMBL" id="JAQ05550.1"/>
    </source>
</evidence>
<reference evidence="2" key="1">
    <citation type="journal article" date="2014" name="PLoS ONE">
        <title>Transcriptome-Based Identification of ABC Transporters in the Western Tarnished Plant Bug Lygus hesperus.</title>
        <authorList>
            <person name="Hull J.J."/>
            <person name="Chaney K."/>
            <person name="Geib S.M."/>
            <person name="Fabrick J.A."/>
            <person name="Brent C.S."/>
            <person name="Walsh D."/>
            <person name="Lavine L.C."/>
        </authorList>
    </citation>
    <scope>NUCLEOTIDE SEQUENCE</scope>
</reference>
<dbReference type="PANTHER" id="PTHR43977">
    <property type="entry name" value="STRUCTURAL MAINTENANCE OF CHROMOSOMES PROTEIN 3"/>
    <property type="match status" value="1"/>
</dbReference>
<dbReference type="EMBL" id="GBHO01012911">
    <property type="protein sequence ID" value="JAG30693.1"/>
    <property type="molecule type" value="Transcribed_RNA"/>
</dbReference>
<proteinExistence type="predicted"/>
<accession>A0A0A9YHW3</accession>
<protein>
    <submittedName>
        <fullName evidence="2">Structural maintenance of chromosomes protein 2</fullName>
    </submittedName>
</protein>
<dbReference type="Gene3D" id="1.10.287.1490">
    <property type="match status" value="1"/>
</dbReference>
<gene>
    <name evidence="2" type="primary">Smc2_1</name>
    <name evidence="3" type="synonym">Smc2</name>
    <name evidence="2" type="ORF">CM83_100919</name>
    <name evidence="3" type="ORF">g.12693</name>
</gene>
<feature type="coiled-coil region" evidence="1">
    <location>
        <begin position="82"/>
        <end position="116"/>
    </location>
</feature>
<reference evidence="2" key="2">
    <citation type="submission" date="2014-07" db="EMBL/GenBank/DDBJ databases">
        <authorList>
            <person name="Hull J."/>
        </authorList>
    </citation>
    <scope>NUCLEOTIDE SEQUENCE</scope>
</reference>
<sequence length="380" mass="43300">MQTYDDLYHDYQRLEATLQNSSYSQLQHELQTVHTTVLEKSQLVQTWTQERVDLDHRISQLEGTVADASDKTTGENDCQAKVEQYNRTVHSLTADCESTESRITQAEAQEDQCAEEIRSYTGTLEQIQNQLDTIDSAVTALTCKKKSYSDAVDTINQRLQQLQVAKAAVHTQLLHLRDQVTQLQKTLNQLRDSQRDAVAALSTIDRRTDAIGKQVEEIAQKEPWVLQNSEPQSSDSHDRCTVEQAEQRVNDLTAEFNKLTRRVNINSITQYEKMETEFRDLQRKRDQLLRDKVQIETMIQDLDVKKNEAVIQTWDTVNRHFNSIFSTLLPDSQATLNKLERDGLVVGITMSVALGGIWKTSLTELSGGQRSLLALSYILA</sequence>
<keyword evidence="1" id="KW-0175">Coiled coil</keyword>
<evidence type="ECO:0000313" key="2">
    <source>
        <dbReference type="EMBL" id="JAG30693.1"/>
    </source>
</evidence>
<reference evidence="3" key="3">
    <citation type="journal article" date="2016" name="Gigascience">
        <title>De novo construction of an expanded transcriptome assembly for the western tarnished plant bug, Lygus hesperus.</title>
        <authorList>
            <person name="Tassone E.E."/>
            <person name="Geib S.M."/>
            <person name="Hall B."/>
            <person name="Fabrick J.A."/>
            <person name="Brent C.S."/>
            <person name="Hull J.J."/>
        </authorList>
    </citation>
    <scope>NUCLEOTIDE SEQUENCE</scope>
</reference>
<organism evidence="2">
    <name type="scientific">Lygus hesperus</name>
    <name type="common">Western plant bug</name>
    <dbReference type="NCBI Taxonomy" id="30085"/>
    <lineage>
        <taxon>Eukaryota</taxon>
        <taxon>Metazoa</taxon>
        <taxon>Ecdysozoa</taxon>
        <taxon>Arthropoda</taxon>
        <taxon>Hexapoda</taxon>
        <taxon>Insecta</taxon>
        <taxon>Pterygota</taxon>
        <taxon>Neoptera</taxon>
        <taxon>Paraneoptera</taxon>
        <taxon>Hemiptera</taxon>
        <taxon>Heteroptera</taxon>
        <taxon>Panheteroptera</taxon>
        <taxon>Cimicomorpha</taxon>
        <taxon>Miridae</taxon>
        <taxon>Mirini</taxon>
        <taxon>Lygus</taxon>
    </lineage>
</organism>
<dbReference type="Gene3D" id="3.40.50.300">
    <property type="entry name" value="P-loop containing nucleotide triphosphate hydrolases"/>
    <property type="match status" value="1"/>
</dbReference>
<dbReference type="InterPro" id="IPR027417">
    <property type="entry name" value="P-loop_NTPase"/>
</dbReference>
<dbReference type="EMBL" id="GDHC01013079">
    <property type="protein sequence ID" value="JAQ05550.1"/>
    <property type="molecule type" value="Transcribed_RNA"/>
</dbReference>
<evidence type="ECO:0000256" key="1">
    <source>
        <dbReference type="SAM" id="Coils"/>
    </source>
</evidence>